<comment type="caution">
    <text evidence="2">The sequence shown here is derived from an EMBL/GenBank/DDBJ whole genome shotgun (WGS) entry which is preliminary data.</text>
</comment>
<feature type="compositionally biased region" description="Polar residues" evidence="1">
    <location>
        <begin position="89"/>
        <end position="103"/>
    </location>
</feature>
<dbReference type="AlphaFoldDB" id="A0AA38M1T6"/>
<name>A0AA38M1T6_9CUCU</name>
<protein>
    <submittedName>
        <fullName evidence="2">Uncharacterized protein</fullName>
    </submittedName>
</protein>
<proteinExistence type="predicted"/>
<feature type="region of interest" description="Disordered" evidence="1">
    <location>
        <begin position="76"/>
        <end position="103"/>
    </location>
</feature>
<organism evidence="2 3">
    <name type="scientific">Zophobas morio</name>
    <dbReference type="NCBI Taxonomy" id="2755281"/>
    <lineage>
        <taxon>Eukaryota</taxon>
        <taxon>Metazoa</taxon>
        <taxon>Ecdysozoa</taxon>
        <taxon>Arthropoda</taxon>
        <taxon>Hexapoda</taxon>
        <taxon>Insecta</taxon>
        <taxon>Pterygota</taxon>
        <taxon>Neoptera</taxon>
        <taxon>Endopterygota</taxon>
        <taxon>Coleoptera</taxon>
        <taxon>Polyphaga</taxon>
        <taxon>Cucujiformia</taxon>
        <taxon>Tenebrionidae</taxon>
        <taxon>Zophobas</taxon>
    </lineage>
</organism>
<accession>A0AA38M1T6</accession>
<gene>
    <name evidence="2" type="ORF">Zmor_003590</name>
</gene>
<keyword evidence="3" id="KW-1185">Reference proteome</keyword>
<dbReference type="Proteomes" id="UP001168821">
    <property type="component" value="Unassembled WGS sequence"/>
</dbReference>
<evidence type="ECO:0000313" key="2">
    <source>
        <dbReference type="EMBL" id="KAJ3640281.1"/>
    </source>
</evidence>
<dbReference type="EMBL" id="JALNTZ010000010">
    <property type="protein sequence ID" value="KAJ3640281.1"/>
    <property type="molecule type" value="Genomic_DNA"/>
</dbReference>
<reference evidence="2" key="1">
    <citation type="journal article" date="2023" name="G3 (Bethesda)">
        <title>Whole genome assemblies of Zophobas morio and Tenebrio molitor.</title>
        <authorList>
            <person name="Kaur S."/>
            <person name="Stinson S.A."/>
            <person name="diCenzo G.C."/>
        </authorList>
    </citation>
    <scope>NUCLEOTIDE SEQUENCE</scope>
    <source>
        <strain evidence="2">QUZm001</strain>
    </source>
</reference>
<evidence type="ECO:0000256" key="1">
    <source>
        <dbReference type="SAM" id="MobiDB-lite"/>
    </source>
</evidence>
<sequence>MMRFMAESHHHGSSLPINVLLGAGEYRNIILNGIQKINDGFMDQNAEFGWILFGSIIKEEHGNNKRITVKNMMTRKETQQAAKIGKTAQPVSNSRSKQNPMTL</sequence>
<evidence type="ECO:0000313" key="3">
    <source>
        <dbReference type="Proteomes" id="UP001168821"/>
    </source>
</evidence>